<evidence type="ECO:0008006" key="4">
    <source>
        <dbReference type="Google" id="ProtNLM"/>
    </source>
</evidence>
<keyword evidence="3" id="KW-1185">Reference proteome</keyword>
<evidence type="ECO:0000256" key="1">
    <source>
        <dbReference type="SAM" id="SignalP"/>
    </source>
</evidence>
<feature type="signal peptide" evidence="1">
    <location>
        <begin position="1"/>
        <end position="24"/>
    </location>
</feature>
<keyword evidence="1" id="KW-0732">Signal</keyword>
<name>A0ABV0JX49_9CYAN</name>
<evidence type="ECO:0000313" key="3">
    <source>
        <dbReference type="Proteomes" id="UP001442494"/>
    </source>
</evidence>
<proteinExistence type="predicted"/>
<dbReference type="EMBL" id="JAMPKK010000099">
    <property type="protein sequence ID" value="MEP0867976.1"/>
    <property type="molecule type" value="Genomic_DNA"/>
</dbReference>
<dbReference type="RefSeq" id="WP_190420200.1">
    <property type="nucleotide sequence ID" value="NZ_JAMPKK010000099.1"/>
</dbReference>
<feature type="chain" id="PRO_5045727947" description="SPOR domain-containing protein" evidence="1">
    <location>
        <begin position="25"/>
        <end position="131"/>
    </location>
</feature>
<gene>
    <name evidence="2" type="ORF">NDI37_26400</name>
</gene>
<reference evidence="2 3" key="1">
    <citation type="submission" date="2022-04" db="EMBL/GenBank/DDBJ databases">
        <title>Positive selection, recombination, and allopatry shape intraspecific diversity of widespread and dominant cyanobacteria.</title>
        <authorList>
            <person name="Wei J."/>
            <person name="Shu W."/>
            <person name="Hu C."/>
        </authorList>
    </citation>
    <scope>NUCLEOTIDE SEQUENCE [LARGE SCALE GENOMIC DNA]</scope>
    <source>
        <strain evidence="2 3">GB2-A5</strain>
    </source>
</reference>
<sequence length="131" mass="14476">MNNSAKFALAIILGYSLSCAQANAQVSPKTNCPYSGGQWLVRAKNVNRTVLQRLAREYPSLRLSECYWQDTTSYTNVSGIQIGPFPTPQTAGAFYQYLTSYGIRSTDVTIVNPPSRPLPTVKPTVEPNETR</sequence>
<protein>
    <recommendedName>
        <fullName evidence="4">SPOR domain-containing protein</fullName>
    </recommendedName>
</protein>
<evidence type="ECO:0000313" key="2">
    <source>
        <dbReference type="EMBL" id="MEP0867976.1"/>
    </source>
</evidence>
<accession>A0ABV0JX49</accession>
<comment type="caution">
    <text evidence="2">The sequence shown here is derived from an EMBL/GenBank/DDBJ whole genome shotgun (WGS) entry which is preliminary data.</text>
</comment>
<organism evidence="2 3">
    <name type="scientific">Funiculus sociatus GB2-A5</name>
    <dbReference type="NCBI Taxonomy" id="2933946"/>
    <lineage>
        <taxon>Bacteria</taxon>
        <taxon>Bacillati</taxon>
        <taxon>Cyanobacteriota</taxon>
        <taxon>Cyanophyceae</taxon>
        <taxon>Coleofasciculales</taxon>
        <taxon>Coleofasciculaceae</taxon>
        <taxon>Funiculus</taxon>
    </lineage>
</organism>
<dbReference type="Proteomes" id="UP001442494">
    <property type="component" value="Unassembled WGS sequence"/>
</dbReference>